<reference evidence="3 4" key="1">
    <citation type="journal article" date="2020" name="Nat. Food">
        <title>A phased Vanilla planifolia genome enables genetic improvement of flavour and production.</title>
        <authorList>
            <person name="Hasing T."/>
            <person name="Tang H."/>
            <person name="Brym M."/>
            <person name="Khazi F."/>
            <person name="Huang T."/>
            <person name="Chambers A.H."/>
        </authorList>
    </citation>
    <scope>NUCLEOTIDE SEQUENCE [LARGE SCALE GENOMIC DNA]</scope>
    <source>
        <tissue evidence="3">Leaf</tissue>
    </source>
</reference>
<sequence>MAALDLLPLSITVAPPRRALPLPGKSPPLSVYFLSTSISLSTRSSSTSSPRQSTILCSSINGGNRDESSLLEEDAAVNDMDSYLSHLSLEYDSVWDTKPVWCQPWTISLTGVMVIAFSWLLLHSVVISGGVAFLIFSWWYTFLYAYPKAYSNMIAERRKNVNSGAEDSFGFRNSQ</sequence>
<dbReference type="GO" id="GO:0009507">
    <property type="term" value="C:chloroplast"/>
    <property type="evidence" value="ECO:0007669"/>
    <property type="project" value="TreeGrafter"/>
</dbReference>
<feature type="domain" description="DUF6737" evidence="2">
    <location>
        <begin position="93"/>
        <end position="149"/>
    </location>
</feature>
<gene>
    <name evidence="3" type="ORF">HPP92_009362</name>
</gene>
<dbReference type="Proteomes" id="UP000639772">
    <property type="component" value="Unassembled WGS sequence"/>
</dbReference>
<dbReference type="PANTHER" id="PTHR36046">
    <property type="entry name" value="PROTEIN, PUTATIVE-RELATED"/>
    <property type="match status" value="1"/>
</dbReference>
<accession>A0A835V6J9</accession>
<evidence type="ECO:0000313" key="4">
    <source>
        <dbReference type="Proteomes" id="UP000639772"/>
    </source>
</evidence>
<dbReference type="PANTHER" id="PTHR36046:SF1">
    <property type="entry name" value="DUF6737 DOMAIN-CONTAINING PROTEIN"/>
    <property type="match status" value="1"/>
</dbReference>
<evidence type="ECO:0000256" key="1">
    <source>
        <dbReference type="SAM" id="Phobius"/>
    </source>
</evidence>
<dbReference type="EMBL" id="JADCNM010000004">
    <property type="protein sequence ID" value="KAG0487267.1"/>
    <property type="molecule type" value="Genomic_DNA"/>
</dbReference>
<organism evidence="3 4">
    <name type="scientific">Vanilla planifolia</name>
    <name type="common">Vanilla</name>
    <dbReference type="NCBI Taxonomy" id="51239"/>
    <lineage>
        <taxon>Eukaryota</taxon>
        <taxon>Viridiplantae</taxon>
        <taxon>Streptophyta</taxon>
        <taxon>Embryophyta</taxon>
        <taxon>Tracheophyta</taxon>
        <taxon>Spermatophyta</taxon>
        <taxon>Magnoliopsida</taxon>
        <taxon>Liliopsida</taxon>
        <taxon>Asparagales</taxon>
        <taxon>Orchidaceae</taxon>
        <taxon>Vanilloideae</taxon>
        <taxon>Vanilleae</taxon>
        <taxon>Vanilla</taxon>
    </lineage>
</organism>
<evidence type="ECO:0000259" key="2">
    <source>
        <dbReference type="Pfam" id="PF20522"/>
    </source>
</evidence>
<comment type="caution">
    <text evidence="3">The sequence shown here is derived from an EMBL/GenBank/DDBJ whole genome shotgun (WGS) entry which is preliminary data.</text>
</comment>
<protein>
    <recommendedName>
        <fullName evidence="2">DUF6737 domain-containing protein</fullName>
    </recommendedName>
</protein>
<keyword evidence="1" id="KW-0812">Transmembrane</keyword>
<dbReference type="OrthoDB" id="1747990at2759"/>
<dbReference type="AlphaFoldDB" id="A0A835V6J9"/>
<evidence type="ECO:0000313" key="3">
    <source>
        <dbReference type="EMBL" id="KAG0487267.1"/>
    </source>
</evidence>
<dbReference type="Pfam" id="PF20522">
    <property type="entry name" value="DUF6737"/>
    <property type="match status" value="1"/>
</dbReference>
<dbReference type="InterPro" id="IPR046625">
    <property type="entry name" value="DUF6737"/>
</dbReference>
<name>A0A835V6J9_VANPL</name>
<feature type="transmembrane region" description="Helical" evidence="1">
    <location>
        <begin position="114"/>
        <end position="140"/>
    </location>
</feature>
<keyword evidence="1" id="KW-0472">Membrane</keyword>
<keyword evidence="1" id="KW-1133">Transmembrane helix</keyword>
<proteinExistence type="predicted"/>